<dbReference type="PROSITE" id="PS51257">
    <property type="entry name" value="PROKAR_LIPOPROTEIN"/>
    <property type="match status" value="1"/>
</dbReference>
<comment type="caution">
    <text evidence="2">The sequence shown here is derived from an EMBL/GenBank/DDBJ whole genome shotgun (WGS) entry which is preliminary data.</text>
</comment>
<accession>A0A507SMK0</accession>
<organism evidence="2 3">
    <name type="scientific">Mycoplasmopsis mucosicanis</name>
    <dbReference type="NCBI Taxonomy" id="458208"/>
    <lineage>
        <taxon>Bacteria</taxon>
        <taxon>Bacillati</taxon>
        <taxon>Mycoplasmatota</taxon>
        <taxon>Mycoplasmoidales</taxon>
        <taxon>Metamycoplasmataceae</taxon>
        <taxon>Mycoplasmopsis</taxon>
    </lineage>
</organism>
<feature type="chain" id="PRO_5021364164" description="Lipoprotein" evidence="1">
    <location>
        <begin position="30"/>
        <end position="78"/>
    </location>
</feature>
<evidence type="ECO:0000256" key="1">
    <source>
        <dbReference type="SAM" id="SignalP"/>
    </source>
</evidence>
<evidence type="ECO:0000313" key="3">
    <source>
        <dbReference type="Proteomes" id="UP000320801"/>
    </source>
</evidence>
<dbReference type="Proteomes" id="UP000320801">
    <property type="component" value="Unassembled WGS sequence"/>
</dbReference>
<evidence type="ECO:0000313" key="2">
    <source>
        <dbReference type="EMBL" id="TQC51254.1"/>
    </source>
</evidence>
<sequence length="78" mass="9339">MKRYKRSKIRLYLFTLPALTCYVFLSATAVSCAKEELNVTKLNHPELKFEKEYEFKNLSPEFKINNVKLNSFRDLNFR</sequence>
<protein>
    <recommendedName>
        <fullName evidence="4">Lipoprotein</fullName>
    </recommendedName>
</protein>
<gene>
    <name evidence="2" type="ORF">E1I18_03600</name>
</gene>
<feature type="signal peptide" evidence="1">
    <location>
        <begin position="1"/>
        <end position="29"/>
    </location>
</feature>
<name>A0A507SMK0_9BACT</name>
<keyword evidence="1" id="KW-0732">Signal</keyword>
<evidence type="ECO:0008006" key="4">
    <source>
        <dbReference type="Google" id="ProtNLM"/>
    </source>
</evidence>
<proteinExistence type="predicted"/>
<dbReference type="EMBL" id="SMDN01000026">
    <property type="protein sequence ID" value="TQC51254.1"/>
    <property type="molecule type" value="Genomic_DNA"/>
</dbReference>
<dbReference type="AlphaFoldDB" id="A0A507SMK0"/>
<reference evidence="2 3" key="1">
    <citation type="submission" date="2019-03" db="EMBL/GenBank/DDBJ databases">
        <title>Characterization of a novel Mycoplasma cynos real-time PCR assay.</title>
        <authorList>
            <person name="Tallmadge R.L."/>
            <person name="Mitchell P.K."/>
            <person name="Goodman L."/>
        </authorList>
    </citation>
    <scope>NUCLEOTIDE SEQUENCE [LARGE SCALE GENOMIC DNA]</scope>
    <source>
        <strain evidence="2 3">1642</strain>
    </source>
</reference>
<dbReference type="RefSeq" id="WP_141484223.1">
    <property type="nucleotide sequence ID" value="NZ_SMDN01000026.1"/>
</dbReference>
<keyword evidence="3" id="KW-1185">Reference proteome</keyword>